<dbReference type="EC" id="2.3.2.27" evidence="3"/>
<dbReference type="InterPro" id="IPR013083">
    <property type="entry name" value="Znf_RING/FYVE/PHD"/>
</dbReference>
<dbReference type="SUPFAM" id="SSF57850">
    <property type="entry name" value="RING/U-box"/>
    <property type="match status" value="1"/>
</dbReference>
<evidence type="ECO:0000256" key="14">
    <source>
        <dbReference type="SAM" id="Phobius"/>
    </source>
</evidence>
<dbReference type="Proteomes" id="UP000800094">
    <property type="component" value="Unassembled WGS sequence"/>
</dbReference>
<feature type="region of interest" description="Disordered" evidence="13">
    <location>
        <begin position="743"/>
        <end position="803"/>
    </location>
</feature>
<sequence length="835" mass="90061">MRPLRLLLSLCSSLIAITLLLYIGFGSHSEGELRQAPAPEQKSGLKALFSFTSPGSLFPPSAIISLTDDNSTFFLARPAAFGPPLPSKGLSGPLWIGNGFGDDAMWTGELGCSDVPGWDDGGDNTGMVGLETASDAKAQAPSPPDNGRYPPRERQRRSKNIADTLAPAGDDDGTDDHLHKSLSASGTPKSHSGKAGHADIQSLQEGAEIAGKVVLLKRGGCGFLEKVLWAQRRGGVALIVGDDVRGGGLVRMYAHGDTSNVSIPALFTSHTTAHLLSSLLPTGGLVQDLSPEDVAKLNLIKSGKGGKNSMHQDKPGKKQEKAGGPTATQSSLKTAQPSKAGKATEVKQQPDRSEVGWFRSFLSALGLGSSARTTTKGDNRRPPSSGTLDWVLVEHWDEEQKPAKTGLASAKPTSSRAPEDFVIGEQDWRDPDLVPKATSTSIKSNQSPTPDSGLKGGSIRPSSGEYTEGDTGESRGWINYLLGGRRDDAPQAGSGPTLGSDTPSSRNAHSKDDDETPEEPEPHEGLWVTLTPTNMSTSPFFDTLLVLVVSPLVTLTVVYALLLLRSRIRRRRWRAPKSLVERLPVRTYHTISDSSPSATPGASSPTTPLLQHTPPRPTSSLSRPQSRTESEVPATSSSFHQAHRRTEEEKRESGLAEWRRRYGGRQKECVVCLEEYVDGISRVMSLPCGHEFHADCITPWLVTRRRTCPICKGDVVRSLSQSYYDRTVEASSSRFYDDPDDVQAEAAESRNDSPAASRPVPISSDSLDADIEANWGDEDEDRGRDSPREQTDGLSSSFREVSSSVATTIWRGLDAVRTATGLQRRPSREEVDRDR</sequence>
<evidence type="ECO:0000256" key="3">
    <source>
        <dbReference type="ARBA" id="ARBA00012483"/>
    </source>
</evidence>
<dbReference type="RefSeq" id="XP_033689877.1">
    <property type="nucleotide sequence ID" value="XM_033827898.1"/>
</dbReference>
<dbReference type="Gene3D" id="3.50.30.30">
    <property type="match status" value="1"/>
</dbReference>
<protein>
    <recommendedName>
        <fullName evidence="3">RING-type E3 ubiquitin transferase</fullName>
        <ecNumber evidence="3">2.3.2.27</ecNumber>
    </recommendedName>
</protein>
<feature type="compositionally biased region" description="Low complexity" evidence="13">
    <location>
        <begin position="592"/>
        <end position="608"/>
    </location>
</feature>
<keyword evidence="11 14" id="KW-0472">Membrane</keyword>
<feature type="compositionally biased region" description="Acidic residues" evidence="13">
    <location>
        <begin position="767"/>
        <end position="780"/>
    </location>
</feature>
<dbReference type="EMBL" id="ML987190">
    <property type="protein sequence ID" value="KAF2254873.1"/>
    <property type="molecule type" value="Genomic_DNA"/>
</dbReference>
<name>A0A6A6J0E5_9PLEO</name>
<feature type="compositionally biased region" description="Basic and acidic residues" evidence="13">
    <location>
        <begin position="781"/>
        <end position="791"/>
    </location>
</feature>
<dbReference type="InterPro" id="IPR003137">
    <property type="entry name" value="PA_domain"/>
</dbReference>
<dbReference type="GO" id="GO:0016567">
    <property type="term" value="P:protein ubiquitination"/>
    <property type="evidence" value="ECO:0007669"/>
    <property type="project" value="TreeGrafter"/>
</dbReference>
<dbReference type="CDD" id="cd16454">
    <property type="entry name" value="RING-H2_PA-TM-RING"/>
    <property type="match status" value="1"/>
</dbReference>
<feature type="transmembrane region" description="Helical" evidence="14">
    <location>
        <begin position="544"/>
        <end position="564"/>
    </location>
</feature>
<feature type="domain" description="RING-type" evidence="15">
    <location>
        <begin position="669"/>
        <end position="712"/>
    </location>
</feature>
<dbReference type="Pfam" id="PF13639">
    <property type="entry name" value="zf-RING_2"/>
    <property type="match status" value="1"/>
</dbReference>
<dbReference type="PANTHER" id="PTHR45977">
    <property type="entry name" value="TARGET OF ERK KINASE MPK-1"/>
    <property type="match status" value="1"/>
</dbReference>
<evidence type="ECO:0000256" key="2">
    <source>
        <dbReference type="ARBA" id="ARBA00004141"/>
    </source>
</evidence>
<feature type="region of interest" description="Disordered" evidence="13">
    <location>
        <begin position="112"/>
        <end position="198"/>
    </location>
</feature>
<accession>A0A6A6J0E5</accession>
<dbReference type="PROSITE" id="PS50089">
    <property type="entry name" value="ZF_RING_2"/>
    <property type="match status" value="1"/>
</dbReference>
<feature type="compositionally biased region" description="Polar residues" evidence="13">
    <location>
        <begin position="497"/>
        <end position="507"/>
    </location>
</feature>
<dbReference type="GeneID" id="54581228"/>
<evidence type="ECO:0000256" key="10">
    <source>
        <dbReference type="ARBA" id="ARBA00022989"/>
    </source>
</evidence>
<proteinExistence type="predicted"/>
<evidence type="ECO:0000256" key="4">
    <source>
        <dbReference type="ARBA" id="ARBA00022679"/>
    </source>
</evidence>
<keyword evidence="7 12" id="KW-0863">Zinc-finger</keyword>
<reference evidence="16" key="1">
    <citation type="journal article" date="2020" name="Stud. Mycol.">
        <title>101 Dothideomycetes genomes: a test case for predicting lifestyles and emergence of pathogens.</title>
        <authorList>
            <person name="Haridas S."/>
            <person name="Albert R."/>
            <person name="Binder M."/>
            <person name="Bloem J."/>
            <person name="Labutti K."/>
            <person name="Salamov A."/>
            <person name="Andreopoulos B."/>
            <person name="Baker S."/>
            <person name="Barry K."/>
            <person name="Bills G."/>
            <person name="Bluhm B."/>
            <person name="Cannon C."/>
            <person name="Castanera R."/>
            <person name="Culley D."/>
            <person name="Daum C."/>
            <person name="Ezra D."/>
            <person name="Gonzalez J."/>
            <person name="Henrissat B."/>
            <person name="Kuo A."/>
            <person name="Liang C."/>
            <person name="Lipzen A."/>
            <person name="Lutzoni F."/>
            <person name="Magnuson J."/>
            <person name="Mondo S."/>
            <person name="Nolan M."/>
            <person name="Ohm R."/>
            <person name="Pangilinan J."/>
            <person name="Park H.-J."/>
            <person name="Ramirez L."/>
            <person name="Alfaro M."/>
            <person name="Sun H."/>
            <person name="Tritt A."/>
            <person name="Yoshinaga Y."/>
            <person name="Zwiers L.-H."/>
            <person name="Turgeon B."/>
            <person name="Goodwin S."/>
            <person name="Spatafora J."/>
            <person name="Crous P."/>
            <person name="Grigoriev I."/>
        </authorList>
    </citation>
    <scope>NUCLEOTIDE SEQUENCE</scope>
    <source>
        <strain evidence="16">CBS 122368</strain>
    </source>
</reference>
<evidence type="ECO:0000256" key="7">
    <source>
        <dbReference type="ARBA" id="ARBA00022771"/>
    </source>
</evidence>
<feature type="compositionally biased region" description="Basic and acidic residues" evidence="13">
    <location>
        <begin position="826"/>
        <end position="835"/>
    </location>
</feature>
<dbReference type="GO" id="GO:0006511">
    <property type="term" value="P:ubiquitin-dependent protein catabolic process"/>
    <property type="evidence" value="ECO:0007669"/>
    <property type="project" value="TreeGrafter"/>
</dbReference>
<evidence type="ECO:0000256" key="8">
    <source>
        <dbReference type="ARBA" id="ARBA00022786"/>
    </source>
</evidence>
<keyword evidence="6" id="KW-0479">Metal-binding</keyword>
<dbReference type="InterPro" id="IPR046450">
    <property type="entry name" value="PA_dom_sf"/>
</dbReference>
<feature type="compositionally biased region" description="Low complexity" evidence="13">
    <location>
        <begin position="618"/>
        <end position="627"/>
    </location>
</feature>
<dbReference type="Gene3D" id="3.30.40.10">
    <property type="entry name" value="Zinc/RING finger domain, C3HC4 (zinc finger)"/>
    <property type="match status" value="1"/>
</dbReference>
<feature type="compositionally biased region" description="Polar residues" evidence="13">
    <location>
        <begin position="437"/>
        <end position="450"/>
    </location>
</feature>
<feature type="region of interest" description="Disordered" evidence="13">
    <location>
        <begin position="590"/>
        <end position="656"/>
    </location>
</feature>
<keyword evidence="5 14" id="KW-0812">Transmembrane</keyword>
<keyword evidence="8" id="KW-0833">Ubl conjugation pathway</keyword>
<feature type="region of interest" description="Disordered" evidence="13">
    <location>
        <begin position="401"/>
        <end position="530"/>
    </location>
</feature>
<keyword evidence="17" id="KW-1185">Reference proteome</keyword>
<dbReference type="PANTHER" id="PTHR45977:SF4">
    <property type="entry name" value="RING-TYPE DOMAIN-CONTAINING PROTEIN"/>
    <property type="match status" value="1"/>
</dbReference>
<evidence type="ECO:0000259" key="15">
    <source>
        <dbReference type="PROSITE" id="PS50089"/>
    </source>
</evidence>
<feature type="compositionally biased region" description="Basic and acidic residues" evidence="13">
    <location>
        <begin position="342"/>
        <end position="352"/>
    </location>
</feature>
<organism evidence="16 17">
    <name type="scientific">Trematosphaeria pertusa</name>
    <dbReference type="NCBI Taxonomy" id="390896"/>
    <lineage>
        <taxon>Eukaryota</taxon>
        <taxon>Fungi</taxon>
        <taxon>Dikarya</taxon>
        <taxon>Ascomycota</taxon>
        <taxon>Pezizomycotina</taxon>
        <taxon>Dothideomycetes</taxon>
        <taxon>Pleosporomycetidae</taxon>
        <taxon>Pleosporales</taxon>
        <taxon>Massarineae</taxon>
        <taxon>Trematosphaeriaceae</taxon>
        <taxon>Trematosphaeria</taxon>
    </lineage>
</organism>
<comment type="catalytic activity">
    <reaction evidence="1">
        <text>S-ubiquitinyl-[E2 ubiquitin-conjugating enzyme]-L-cysteine + [acceptor protein]-L-lysine = [E2 ubiquitin-conjugating enzyme]-L-cysteine + N(6)-ubiquitinyl-[acceptor protein]-L-lysine.</text>
        <dbReference type="EC" id="2.3.2.27"/>
    </reaction>
</comment>
<evidence type="ECO:0000256" key="1">
    <source>
        <dbReference type="ARBA" id="ARBA00000900"/>
    </source>
</evidence>
<feature type="region of interest" description="Disordered" evidence="13">
    <location>
        <begin position="300"/>
        <end position="352"/>
    </location>
</feature>
<evidence type="ECO:0000256" key="12">
    <source>
        <dbReference type="PROSITE-ProRule" id="PRU00175"/>
    </source>
</evidence>
<feature type="compositionally biased region" description="Polar residues" evidence="13">
    <location>
        <begin position="326"/>
        <end position="337"/>
    </location>
</feature>
<evidence type="ECO:0000256" key="5">
    <source>
        <dbReference type="ARBA" id="ARBA00022692"/>
    </source>
</evidence>
<dbReference type="CDD" id="cd04813">
    <property type="entry name" value="PA_1"/>
    <property type="match status" value="1"/>
</dbReference>
<evidence type="ECO:0000256" key="6">
    <source>
        <dbReference type="ARBA" id="ARBA00022723"/>
    </source>
</evidence>
<dbReference type="AlphaFoldDB" id="A0A6A6J0E5"/>
<keyword evidence="4" id="KW-0808">Transferase</keyword>
<feature type="region of interest" description="Disordered" evidence="13">
    <location>
        <begin position="815"/>
        <end position="835"/>
    </location>
</feature>
<dbReference type="FunFam" id="3.30.40.10:FF:000364">
    <property type="entry name" value="Protease-associated PA domain protein"/>
    <property type="match status" value="1"/>
</dbReference>
<comment type="subcellular location">
    <subcellularLocation>
        <location evidence="2">Membrane</location>
        <topology evidence="2">Multi-pass membrane protein</topology>
    </subcellularLocation>
</comment>
<keyword evidence="10 14" id="KW-1133">Transmembrane helix</keyword>
<evidence type="ECO:0000313" key="16">
    <source>
        <dbReference type="EMBL" id="KAF2254873.1"/>
    </source>
</evidence>
<keyword evidence="9" id="KW-0862">Zinc</keyword>
<gene>
    <name evidence="16" type="ORF">BU26DRAFT_514703</name>
</gene>
<feature type="compositionally biased region" description="Basic and acidic residues" evidence="13">
    <location>
        <begin position="310"/>
        <end position="321"/>
    </location>
</feature>
<dbReference type="SMART" id="SM00184">
    <property type="entry name" value="RING"/>
    <property type="match status" value="1"/>
</dbReference>
<dbReference type="InterPro" id="IPR001841">
    <property type="entry name" value="Znf_RING"/>
</dbReference>
<evidence type="ECO:0000256" key="13">
    <source>
        <dbReference type="SAM" id="MobiDB-lite"/>
    </source>
</evidence>
<evidence type="ECO:0000256" key="11">
    <source>
        <dbReference type="ARBA" id="ARBA00023136"/>
    </source>
</evidence>
<evidence type="ECO:0000313" key="17">
    <source>
        <dbReference type="Proteomes" id="UP000800094"/>
    </source>
</evidence>
<dbReference type="GO" id="GO:0016020">
    <property type="term" value="C:membrane"/>
    <property type="evidence" value="ECO:0007669"/>
    <property type="project" value="UniProtKB-SubCell"/>
</dbReference>
<feature type="compositionally biased region" description="Basic and acidic residues" evidence="13">
    <location>
        <begin position="644"/>
        <end position="656"/>
    </location>
</feature>
<evidence type="ECO:0000256" key="9">
    <source>
        <dbReference type="ARBA" id="ARBA00022833"/>
    </source>
</evidence>
<dbReference type="OrthoDB" id="5357315at2759"/>
<dbReference type="Pfam" id="PF02225">
    <property type="entry name" value="PA"/>
    <property type="match status" value="1"/>
</dbReference>
<dbReference type="GO" id="GO:0008270">
    <property type="term" value="F:zinc ion binding"/>
    <property type="evidence" value="ECO:0007669"/>
    <property type="project" value="UniProtKB-KW"/>
</dbReference>
<dbReference type="SUPFAM" id="SSF52025">
    <property type="entry name" value="PA domain"/>
    <property type="match status" value="1"/>
</dbReference>
<dbReference type="GO" id="GO:0061630">
    <property type="term" value="F:ubiquitin protein ligase activity"/>
    <property type="evidence" value="ECO:0007669"/>
    <property type="project" value="UniProtKB-EC"/>
</dbReference>